<protein>
    <submittedName>
        <fullName evidence="2">Uncharacterized protein</fullName>
    </submittedName>
</protein>
<keyword evidence="4" id="KW-1185">Reference proteome</keyword>
<keyword evidence="1" id="KW-0812">Transmembrane</keyword>
<accession>A0ABY4B3Z9</accession>
<evidence type="ECO:0000256" key="1">
    <source>
        <dbReference type="SAM" id="Phobius"/>
    </source>
</evidence>
<proteinExistence type="predicted"/>
<dbReference type="EMBL" id="CP094534">
    <property type="protein sequence ID" value="UOE33579.1"/>
    <property type="molecule type" value="Genomic_DNA"/>
</dbReference>
<name>A0ABY4B3Z9_9BACT</name>
<keyword evidence="1" id="KW-0472">Membrane</keyword>
<feature type="transmembrane region" description="Helical" evidence="1">
    <location>
        <begin position="186"/>
        <end position="214"/>
    </location>
</feature>
<organism evidence="2 4">
    <name type="scientific">Hymenobacter monticola</name>
    <dbReference type="NCBI Taxonomy" id="1705399"/>
    <lineage>
        <taxon>Bacteria</taxon>
        <taxon>Pseudomonadati</taxon>
        <taxon>Bacteroidota</taxon>
        <taxon>Cytophagia</taxon>
        <taxon>Cytophagales</taxon>
        <taxon>Hymenobacteraceae</taxon>
        <taxon>Hymenobacter</taxon>
    </lineage>
</organism>
<sequence>MTDNEIARRAGFFHNFTLDAIAHQPGFSSLTHEQVYNFACENAVSFAESLNLPAQTPVSWATFKEAVTPLVTMTNPLQYLYEQNLISEKEYYLANALDQYAANNLNAETVTAGTFEHLRQEVAAFSDLVENAGLDATATARLLAMASVTEHSALYWLTAQANPDNLWYPTTQGPTKPTVAARGDRLGWYLFLVALDGGFIIGAAVVAVLSIIFWNEPPAP</sequence>
<reference evidence="2 4" key="1">
    <citation type="submission" date="2022-03" db="EMBL/GenBank/DDBJ databases">
        <title>Hymenobactersp. isolated from the air.</title>
        <authorList>
            <person name="Won M."/>
            <person name="Kwon S.-W."/>
        </authorList>
    </citation>
    <scope>NUCLEOTIDE SEQUENCE [LARGE SCALE GENOMIC DNA]</scope>
    <source>
        <strain evidence="2 4">KACC 22596</strain>
    </source>
</reference>
<dbReference type="RefSeq" id="WP_243513452.1">
    <property type="nucleotide sequence ID" value="NZ_CP094534.1"/>
</dbReference>
<keyword evidence="1" id="KW-1133">Transmembrane helix</keyword>
<gene>
    <name evidence="3" type="ORF">MTP16_04540</name>
    <name evidence="2" type="ORF">MTP16_20950</name>
</gene>
<evidence type="ECO:0000313" key="2">
    <source>
        <dbReference type="EMBL" id="UOE33579.1"/>
    </source>
</evidence>
<dbReference type="Proteomes" id="UP000831390">
    <property type="component" value="Chromosome"/>
</dbReference>
<evidence type="ECO:0000313" key="4">
    <source>
        <dbReference type="Proteomes" id="UP000831390"/>
    </source>
</evidence>
<dbReference type="EMBL" id="CP094534">
    <property type="protein sequence ID" value="UOE34924.1"/>
    <property type="molecule type" value="Genomic_DNA"/>
</dbReference>
<evidence type="ECO:0000313" key="3">
    <source>
        <dbReference type="EMBL" id="UOE34924.1"/>
    </source>
</evidence>